<sequence length="107" mass="12432">MLHRVRVLPCVIVVQKVVMRSVVLLLHSLFGLDRFAVDTVVAEVSGVRGRFRGLLCVIRDICRLRLRDWDRFKVDRHRWWQDLLVLRLQEAFPGTDFTTSQGPGTAF</sequence>
<proteinExistence type="predicted"/>
<accession>A0ABP9SLS7</accession>
<protein>
    <recommendedName>
        <fullName evidence="3">Secreted protein</fullName>
    </recommendedName>
</protein>
<comment type="caution">
    <text evidence="1">The sequence shown here is derived from an EMBL/GenBank/DDBJ whole genome shotgun (WGS) entry which is preliminary data.</text>
</comment>
<evidence type="ECO:0000313" key="2">
    <source>
        <dbReference type="Proteomes" id="UP001500200"/>
    </source>
</evidence>
<evidence type="ECO:0008006" key="3">
    <source>
        <dbReference type="Google" id="ProtNLM"/>
    </source>
</evidence>
<name>A0ABP9SLS7_9MICC</name>
<organism evidence="1 2">
    <name type="scientific">Arthrobacter gyeryongensis</name>
    <dbReference type="NCBI Taxonomy" id="1650592"/>
    <lineage>
        <taxon>Bacteria</taxon>
        <taxon>Bacillati</taxon>
        <taxon>Actinomycetota</taxon>
        <taxon>Actinomycetes</taxon>
        <taxon>Micrococcales</taxon>
        <taxon>Micrococcaceae</taxon>
        <taxon>Arthrobacter</taxon>
    </lineage>
</organism>
<keyword evidence="2" id="KW-1185">Reference proteome</keyword>
<dbReference type="Proteomes" id="UP001500200">
    <property type="component" value="Unassembled WGS sequence"/>
</dbReference>
<reference evidence="2" key="1">
    <citation type="journal article" date="2019" name="Int. J. Syst. Evol. Microbiol.">
        <title>The Global Catalogue of Microorganisms (GCM) 10K type strain sequencing project: providing services to taxonomists for standard genome sequencing and annotation.</title>
        <authorList>
            <consortium name="The Broad Institute Genomics Platform"/>
            <consortium name="The Broad Institute Genome Sequencing Center for Infectious Disease"/>
            <person name="Wu L."/>
            <person name="Ma J."/>
        </authorList>
    </citation>
    <scope>NUCLEOTIDE SEQUENCE [LARGE SCALE GENOMIC DNA]</scope>
    <source>
        <strain evidence="2">JCM 18514</strain>
    </source>
</reference>
<gene>
    <name evidence="1" type="ORF">GCM10023346_32160</name>
</gene>
<dbReference type="EMBL" id="BAABKK010000024">
    <property type="protein sequence ID" value="GAA5197467.1"/>
    <property type="molecule type" value="Genomic_DNA"/>
</dbReference>
<evidence type="ECO:0000313" key="1">
    <source>
        <dbReference type="EMBL" id="GAA5197467.1"/>
    </source>
</evidence>